<keyword evidence="2 4" id="KW-0863">Zinc-finger</keyword>
<evidence type="ECO:0000256" key="5">
    <source>
        <dbReference type="SAM" id="Coils"/>
    </source>
</evidence>
<feature type="domain" description="RING-type" evidence="6">
    <location>
        <begin position="28"/>
        <end position="72"/>
    </location>
</feature>
<dbReference type="SUPFAM" id="SSF49599">
    <property type="entry name" value="TRAF domain-like"/>
    <property type="match status" value="2"/>
</dbReference>
<feature type="coiled-coil region" evidence="5">
    <location>
        <begin position="251"/>
        <end position="299"/>
    </location>
</feature>
<evidence type="ECO:0000256" key="1">
    <source>
        <dbReference type="ARBA" id="ARBA00022723"/>
    </source>
</evidence>
<name>A0ABN8SR52_9CNID</name>
<organism evidence="8 9">
    <name type="scientific">Porites evermanni</name>
    <dbReference type="NCBI Taxonomy" id="104178"/>
    <lineage>
        <taxon>Eukaryota</taxon>
        <taxon>Metazoa</taxon>
        <taxon>Cnidaria</taxon>
        <taxon>Anthozoa</taxon>
        <taxon>Hexacorallia</taxon>
        <taxon>Scleractinia</taxon>
        <taxon>Fungiina</taxon>
        <taxon>Poritidae</taxon>
        <taxon>Porites</taxon>
    </lineage>
</organism>
<gene>
    <name evidence="8" type="ORF">PEVE_00024448</name>
</gene>
<dbReference type="InterPro" id="IPR018957">
    <property type="entry name" value="Znf_C3HC4_RING-type"/>
</dbReference>
<proteinExistence type="predicted"/>
<dbReference type="InterPro" id="IPR017907">
    <property type="entry name" value="Znf_RING_CS"/>
</dbReference>
<dbReference type="PROSITE" id="PS50145">
    <property type="entry name" value="ZF_TRAF"/>
    <property type="match status" value="2"/>
</dbReference>
<evidence type="ECO:0000256" key="2">
    <source>
        <dbReference type="ARBA" id="ARBA00022771"/>
    </source>
</evidence>
<evidence type="ECO:0000259" key="6">
    <source>
        <dbReference type="PROSITE" id="PS50089"/>
    </source>
</evidence>
<dbReference type="SUPFAM" id="SSF57850">
    <property type="entry name" value="RING/U-box"/>
    <property type="match status" value="1"/>
</dbReference>
<dbReference type="PROSITE" id="PS50089">
    <property type="entry name" value="ZF_RING_2"/>
    <property type="match status" value="1"/>
</dbReference>
<dbReference type="Pfam" id="PF00097">
    <property type="entry name" value="zf-C3HC4"/>
    <property type="match status" value="1"/>
</dbReference>
<feature type="domain" description="TRAF-type" evidence="7">
    <location>
        <begin position="114"/>
        <end position="167"/>
    </location>
</feature>
<evidence type="ECO:0000259" key="7">
    <source>
        <dbReference type="PROSITE" id="PS50145"/>
    </source>
</evidence>
<dbReference type="PROSITE" id="PS00518">
    <property type="entry name" value="ZF_RING_1"/>
    <property type="match status" value="1"/>
</dbReference>
<comment type="caution">
    <text evidence="8">The sequence shown here is derived from an EMBL/GenBank/DDBJ whole genome shotgun (WGS) entry which is preliminary data.</text>
</comment>
<keyword evidence="5" id="KW-0175">Coiled coil</keyword>
<evidence type="ECO:0000256" key="4">
    <source>
        <dbReference type="PROSITE-ProRule" id="PRU00207"/>
    </source>
</evidence>
<evidence type="ECO:0000313" key="9">
    <source>
        <dbReference type="Proteomes" id="UP001159427"/>
    </source>
</evidence>
<keyword evidence="1 4" id="KW-0479">Metal-binding</keyword>
<sequence length="299" mass="35021">MAEAPRNLQLPSGYDEEFADEVEDDFLCLICHLPMREPVLTRCGHRFCNACLEEHFRRQEVQRQLYSCPADRKRLDRDRDVFPDNAARRKILSLVIKCPSDGCSWTDELRNKEAHLETCQFKIVTCTNENCTQIMKREELDNHTKTCVWSIMPCMYCKEKQPRKYLQDHLKTCIKMPIPCPNSCGKERYARDMIRNHIENDCRLTLVSCPYAQMGCNQQFQRRNVDSHLESATRKHLYLACVKLNSSQAQLVEQRVQLDETRVQLDETQAQLSSTQAQLKNTQETTRKLEEKLEALQTQ</sequence>
<feature type="zinc finger region" description="TRAF-type" evidence="4">
    <location>
        <begin position="169"/>
        <end position="225"/>
    </location>
</feature>
<dbReference type="Proteomes" id="UP001159427">
    <property type="component" value="Unassembled WGS sequence"/>
</dbReference>
<feature type="non-terminal residue" evidence="8">
    <location>
        <position position="299"/>
    </location>
</feature>
<feature type="domain" description="TRAF-type" evidence="7">
    <location>
        <begin position="169"/>
        <end position="225"/>
    </location>
</feature>
<keyword evidence="9" id="KW-1185">Reference proteome</keyword>
<dbReference type="InterPro" id="IPR001841">
    <property type="entry name" value="Znf_RING"/>
</dbReference>
<dbReference type="InterPro" id="IPR001293">
    <property type="entry name" value="Znf_TRAF"/>
</dbReference>
<accession>A0ABN8SR52</accession>
<dbReference type="InterPro" id="IPR013083">
    <property type="entry name" value="Znf_RING/FYVE/PHD"/>
</dbReference>
<dbReference type="Pfam" id="PF02176">
    <property type="entry name" value="zf-TRAF"/>
    <property type="match status" value="1"/>
</dbReference>
<dbReference type="PANTHER" id="PTHR10131">
    <property type="entry name" value="TNF RECEPTOR ASSOCIATED FACTOR"/>
    <property type="match status" value="1"/>
</dbReference>
<feature type="zinc finger region" description="TRAF-type" evidence="4">
    <location>
        <begin position="114"/>
        <end position="167"/>
    </location>
</feature>
<evidence type="ECO:0000313" key="8">
    <source>
        <dbReference type="EMBL" id="CAH3192730.1"/>
    </source>
</evidence>
<dbReference type="EMBL" id="CALNXI010003272">
    <property type="protein sequence ID" value="CAH3192730.1"/>
    <property type="molecule type" value="Genomic_DNA"/>
</dbReference>
<dbReference type="SMART" id="SM00184">
    <property type="entry name" value="RING"/>
    <property type="match status" value="1"/>
</dbReference>
<evidence type="ECO:0000256" key="3">
    <source>
        <dbReference type="ARBA" id="ARBA00022833"/>
    </source>
</evidence>
<reference evidence="8 9" key="1">
    <citation type="submission" date="2022-05" db="EMBL/GenBank/DDBJ databases">
        <authorList>
            <consortium name="Genoscope - CEA"/>
            <person name="William W."/>
        </authorList>
    </citation>
    <scope>NUCLEOTIDE SEQUENCE [LARGE SCALE GENOMIC DNA]</scope>
</reference>
<dbReference type="PANTHER" id="PTHR10131:SF94">
    <property type="entry name" value="TNF RECEPTOR-ASSOCIATED FACTOR 4"/>
    <property type="match status" value="1"/>
</dbReference>
<protein>
    <submittedName>
        <fullName evidence="8">Uncharacterized protein</fullName>
    </submittedName>
</protein>
<keyword evidence="3 4" id="KW-0862">Zinc</keyword>
<dbReference type="Gene3D" id="3.30.40.10">
    <property type="entry name" value="Zinc/RING finger domain, C3HC4 (zinc finger)"/>
    <property type="match status" value="3"/>
</dbReference>